<dbReference type="Pfam" id="PF06013">
    <property type="entry name" value="WXG100"/>
    <property type="match status" value="1"/>
</dbReference>
<dbReference type="STRING" id="1993.SAMN04489713_105100"/>
<evidence type="ECO:0000313" key="2">
    <source>
        <dbReference type="Proteomes" id="UP000183413"/>
    </source>
</evidence>
<dbReference type="Gene3D" id="1.10.287.1060">
    <property type="entry name" value="ESAT-6-like"/>
    <property type="match status" value="1"/>
</dbReference>
<dbReference type="InParanoid" id="A0A1I5GA78"/>
<dbReference type="AlphaFoldDB" id="A0A1I5GA78"/>
<dbReference type="RefSeq" id="WP_075021426.1">
    <property type="nucleotide sequence ID" value="NZ_FOVH01000005.1"/>
</dbReference>
<dbReference type="SUPFAM" id="SSF140453">
    <property type="entry name" value="EsxAB dimer-like"/>
    <property type="match status" value="1"/>
</dbReference>
<dbReference type="eggNOG" id="COG4842">
    <property type="taxonomic scope" value="Bacteria"/>
</dbReference>
<dbReference type="InterPro" id="IPR010310">
    <property type="entry name" value="T7SS_ESAT-6-like"/>
</dbReference>
<organism evidence="1 2">
    <name type="scientific">Actinomadura madurae</name>
    <dbReference type="NCBI Taxonomy" id="1993"/>
    <lineage>
        <taxon>Bacteria</taxon>
        <taxon>Bacillati</taxon>
        <taxon>Actinomycetota</taxon>
        <taxon>Actinomycetes</taxon>
        <taxon>Streptosporangiales</taxon>
        <taxon>Thermomonosporaceae</taxon>
        <taxon>Actinomadura</taxon>
    </lineage>
</organism>
<dbReference type="Proteomes" id="UP000183413">
    <property type="component" value="Unassembled WGS sequence"/>
</dbReference>
<gene>
    <name evidence="1" type="ORF">SAMN04489713_105100</name>
</gene>
<reference evidence="1 2" key="1">
    <citation type="submission" date="2016-10" db="EMBL/GenBank/DDBJ databases">
        <authorList>
            <person name="de Groot N.N."/>
        </authorList>
    </citation>
    <scope>NUCLEOTIDE SEQUENCE [LARGE SCALE GENOMIC DNA]</scope>
    <source>
        <strain evidence="1 2">DSM 43067</strain>
    </source>
</reference>
<sequence length="100" mass="11043">MTYEYLEVDTEELKRSGKGFHDGATQLKAIYDRLSSALSAEGQCWGSDETGKTFAEGYADPAKNVLESFPKLKDGLEGIKKGVDQMAKTYKQAEDASRLK</sequence>
<evidence type="ECO:0000313" key="1">
    <source>
        <dbReference type="EMBL" id="SFO32733.1"/>
    </source>
</evidence>
<protein>
    <submittedName>
        <fullName evidence="1">Uncharacterized conserved protein YukE</fullName>
    </submittedName>
</protein>
<name>A0A1I5GA78_9ACTN</name>
<accession>A0A1I5GA78</accession>
<proteinExistence type="predicted"/>
<dbReference type="EMBL" id="FOVH01000005">
    <property type="protein sequence ID" value="SFO32733.1"/>
    <property type="molecule type" value="Genomic_DNA"/>
</dbReference>
<keyword evidence="2" id="KW-1185">Reference proteome</keyword>
<dbReference type="InterPro" id="IPR036689">
    <property type="entry name" value="ESAT-6-like_sf"/>
</dbReference>